<feature type="transmembrane region" description="Helical" evidence="1">
    <location>
        <begin position="23"/>
        <end position="43"/>
    </location>
</feature>
<gene>
    <name evidence="2" type="ORF">mRhiFer1_008204</name>
</gene>
<reference evidence="2 3" key="1">
    <citation type="journal article" date="2020" name="Nature">
        <title>Six reference-quality genomes reveal evolution of bat adaptations.</title>
        <authorList>
            <person name="Jebb D."/>
            <person name="Huang Z."/>
            <person name="Pippel M."/>
            <person name="Hughes G.M."/>
            <person name="Lavrichenko K."/>
            <person name="Devanna P."/>
            <person name="Winkler S."/>
            <person name="Jermiin L.S."/>
            <person name="Skirmuntt E.C."/>
            <person name="Katzourakis A."/>
            <person name="Burkitt-Gray L."/>
            <person name="Ray D.A."/>
            <person name="Sullivan K.A.M."/>
            <person name="Roscito J.G."/>
            <person name="Kirilenko B.M."/>
            <person name="Davalos L.M."/>
            <person name="Corthals A.P."/>
            <person name="Power M.L."/>
            <person name="Jones G."/>
            <person name="Ransome R.D."/>
            <person name="Dechmann D.K.N."/>
            <person name="Locatelli A.G."/>
            <person name="Puechmaille S.J."/>
            <person name="Fedrigo O."/>
            <person name="Jarvis E.D."/>
            <person name="Hiller M."/>
            <person name="Vernes S.C."/>
            <person name="Myers E.W."/>
            <person name="Teeling E.C."/>
        </authorList>
    </citation>
    <scope>NUCLEOTIDE SEQUENCE [LARGE SCALE GENOMIC DNA]</scope>
    <source>
        <strain evidence="2">MRhiFer1</strain>
        <tissue evidence="2">Lung</tissue>
    </source>
</reference>
<keyword evidence="1" id="KW-0812">Transmembrane</keyword>
<name>A0A7J7W831_RHIFE</name>
<proteinExistence type="predicted"/>
<evidence type="ECO:0000313" key="2">
    <source>
        <dbReference type="EMBL" id="KAF6333453.1"/>
    </source>
</evidence>
<feature type="transmembrane region" description="Helical" evidence="1">
    <location>
        <begin position="50"/>
        <end position="77"/>
    </location>
</feature>
<evidence type="ECO:0000313" key="3">
    <source>
        <dbReference type="Proteomes" id="UP000585614"/>
    </source>
</evidence>
<accession>A0A7J7W831</accession>
<dbReference type="EMBL" id="JACAGC010000011">
    <property type="protein sequence ID" value="KAF6333453.1"/>
    <property type="molecule type" value="Genomic_DNA"/>
</dbReference>
<dbReference type="AlphaFoldDB" id="A0A7J7W831"/>
<keyword evidence="1" id="KW-0472">Membrane</keyword>
<sequence>MGPICHLYLNDSLDGYKVLDSKLLSFNILKILLHCLLSSIVTIEKSDVSLILVLLYVICFFPLSFISDILKILYVIYVGVSNSFWHSLGFLIHGASCLFYSRKLCLHDFFQYVLPPCLYF</sequence>
<evidence type="ECO:0000256" key="1">
    <source>
        <dbReference type="SAM" id="Phobius"/>
    </source>
</evidence>
<organism evidence="2 3">
    <name type="scientific">Rhinolophus ferrumequinum</name>
    <name type="common">Greater horseshoe bat</name>
    <dbReference type="NCBI Taxonomy" id="59479"/>
    <lineage>
        <taxon>Eukaryota</taxon>
        <taxon>Metazoa</taxon>
        <taxon>Chordata</taxon>
        <taxon>Craniata</taxon>
        <taxon>Vertebrata</taxon>
        <taxon>Euteleostomi</taxon>
        <taxon>Mammalia</taxon>
        <taxon>Eutheria</taxon>
        <taxon>Laurasiatheria</taxon>
        <taxon>Chiroptera</taxon>
        <taxon>Yinpterochiroptera</taxon>
        <taxon>Rhinolophoidea</taxon>
        <taxon>Rhinolophidae</taxon>
        <taxon>Rhinolophinae</taxon>
        <taxon>Rhinolophus</taxon>
    </lineage>
</organism>
<keyword evidence="1" id="KW-1133">Transmembrane helix</keyword>
<feature type="transmembrane region" description="Helical" evidence="1">
    <location>
        <begin position="83"/>
        <end position="101"/>
    </location>
</feature>
<comment type="caution">
    <text evidence="2">The sequence shown here is derived from an EMBL/GenBank/DDBJ whole genome shotgun (WGS) entry which is preliminary data.</text>
</comment>
<protein>
    <submittedName>
        <fullName evidence="2">Uncharacterized protein</fullName>
    </submittedName>
</protein>
<dbReference type="Proteomes" id="UP000585614">
    <property type="component" value="Unassembled WGS sequence"/>
</dbReference>